<evidence type="ECO:0000256" key="3">
    <source>
        <dbReference type="ARBA" id="ARBA00022571"/>
    </source>
</evidence>
<evidence type="ECO:0000256" key="5">
    <source>
        <dbReference type="ARBA" id="ARBA00022679"/>
    </source>
</evidence>
<dbReference type="STRING" id="1697053.AKN87_09370"/>
<dbReference type="Gene3D" id="3.40.630.30">
    <property type="match status" value="1"/>
</dbReference>
<reference evidence="10 11" key="1">
    <citation type="journal article" date="2015" name="Genome Announc.">
        <title>Genome Sequences of Oblitimonas alkaliphila gen. nov. sp. nov. (Proposed), a Novel Bacterium of the Pseudomonadaceae Family.</title>
        <authorList>
            <person name="Lauer A.C."/>
            <person name="Nicholson A.C."/>
            <person name="Humrighouse B.W."/>
            <person name="Emery B."/>
            <person name="Drobish A."/>
            <person name="Juieng P."/>
            <person name="Loparev V."/>
            <person name="McQuiston J.R."/>
        </authorList>
    </citation>
    <scope>NUCLEOTIDE SEQUENCE [LARGE SCALE GENOMIC DNA]</scope>
    <source>
        <strain evidence="10 11">E5571</strain>
    </source>
</reference>
<keyword evidence="6 8" id="KW-0012">Acyltransferase</keyword>
<dbReference type="CDD" id="cd04237">
    <property type="entry name" value="AAK_NAGS-ABP"/>
    <property type="match status" value="1"/>
</dbReference>
<comment type="subcellular location">
    <subcellularLocation>
        <location evidence="8">Cytoplasm</location>
    </subcellularLocation>
</comment>
<comment type="catalytic activity">
    <reaction evidence="7 8">
        <text>L-glutamate + acetyl-CoA = N-acetyl-L-glutamate + CoA + H(+)</text>
        <dbReference type="Rhea" id="RHEA:24292"/>
        <dbReference type="ChEBI" id="CHEBI:15378"/>
        <dbReference type="ChEBI" id="CHEBI:29985"/>
        <dbReference type="ChEBI" id="CHEBI:44337"/>
        <dbReference type="ChEBI" id="CHEBI:57287"/>
        <dbReference type="ChEBI" id="CHEBI:57288"/>
        <dbReference type="EC" id="2.3.1.1"/>
    </reaction>
</comment>
<evidence type="ECO:0000256" key="1">
    <source>
        <dbReference type="ARBA" id="ARBA00004925"/>
    </source>
</evidence>
<dbReference type="SUPFAM" id="SSF53633">
    <property type="entry name" value="Carbamate kinase-like"/>
    <property type="match status" value="1"/>
</dbReference>
<dbReference type="Proteomes" id="UP000063953">
    <property type="component" value="Chromosome"/>
</dbReference>
<keyword evidence="8" id="KW-0963">Cytoplasm</keyword>
<sequence length="434" mass="47864">MPNSVTWLRNASPYINAHRGRVFVVMLPGEAMAHPNFQAIIHDLVLLHSLGVKLILVHGARPQIEQRLAEQQLASRYHQGLRITDGPTLNCVQQAVGQLRIQIEALLSTDMASSPMRGAQVQVVSGNWVTAKPIGVVEGVDLQSTGEVRRINRAAISQVLERQNIVLLSALGYSPTGEAFNLSAETVATQAALSLHADKLILFSPEPGIVDTKQQLLRELNLEQARQLAEQLPTTAPSRSLLSSAVQACAETVKRCHVVSYAEDGALLTELFTRDGSGTLISAGLFEQVREASIDDVGGLLELIRPLEEQGILVRRSRDLLEQEISHFSIVERDGTIIACAALYEFPQEQTGELACLAVHPEYRHGGRGDAVLERIEQRAQAQGLTSLFVLTTRTAHWFQERGFEPCQLEQLPQKKAELYNFQRNSKVFRKTLG</sequence>
<dbReference type="Gene3D" id="3.40.1160.10">
    <property type="entry name" value="Acetylglutamate kinase-like"/>
    <property type="match status" value="1"/>
</dbReference>
<evidence type="ECO:0000256" key="8">
    <source>
        <dbReference type="HAMAP-Rule" id="MF_01105"/>
    </source>
</evidence>
<evidence type="ECO:0000259" key="9">
    <source>
        <dbReference type="PROSITE" id="PS51186"/>
    </source>
</evidence>
<keyword evidence="11" id="KW-1185">Reference proteome</keyword>
<dbReference type="HAMAP" id="MF_01105">
    <property type="entry name" value="N_acetyl_glu_synth"/>
    <property type="match status" value="1"/>
</dbReference>
<evidence type="ECO:0000313" key="11">
    <source>
        <dbReference type="Proteomes" id="UP000063953"/>
    </source>
</evidence>
<evidence type="ECO:0000256" key="4">
    <source>
        <dbReference type="ARBA" id="ARBA00022605"/>
    </source>
</evidence>
<gene>
    <name evidence="8" type="primary">argA</name>
    <name evidence="10" type="ORF">AKN88_06950</name>
</gene>
<dbReference type="InterPro" id="IPR010167">
    <property type="entry name" value="NH2A_AcTrfase"/>
</dbReference>
<dbReference type="GO" id="GO:0004042">
    <property type="term" value="F:L-glutamate N-acetyltransferase activity"/>
    <property type="evidence" value="ECO:0007669"/>
    <property type="project" value="UniProtKB-UniRule"/>
</dbReference>
<dbReference type="InterPro" id="IPR000182">
    <property type="entry name" value="GNAT_dom"/>
</dbReference>
<dbReference type="PATRIC" id="fig|1698449.3.peg.1395"/>
<proteinExistence type="inferred from homology"/>
<dbReference type="InterPro" id="IPR033719">
    <property type="entry name" value="NAGS_kin"/>
</dbReference>
<organism evidence="10 11">
    <name type="scientific">Thiopseudomonas alkaliphila</name>
    <dbReference type="NCBI Taxonomy" id="1697053"/>
    <lineage>
        <taxon>Bacteria</taxon>
        <taxon>Pseudomonadati</taxon>
        <taxon>Pseudomonadota</taxon>
        <taxon>Gammaproteobacteria</taxon>
        <taxon>Pseudomonadales</taxon>
        <taxon>Pseudomonadaceae</taxon>
        <taxon>Thiopseudomonas</taxon>
    </lineage>
</organism>
<dbReference type="CDD" id="cd04301">
    <property type="entry name" value="NAT_SF"/>
    <property type="match status" value="1"/>
</dbReference>
<name>A0A0K1XEV2_9GAMM</name>
<evidence type="ECO:0000313" key="10">
    <source>
        <dbReference type="EMBL" id="AKX59692.1"/>
    </source>
</evidence>
<dbReference type="UniPathway" id="UPA00068">
    <property type="reaction ID" value="UER00106"/>
</dbReference>
<dbReference type="Pfam" id="PF00583">
    <property type="entry name" value="Acetyltransf_1"/>
    <property type="match status" value="1"/>
</dbReference>
<comment type="pathway">
    <text evidence="1 8">Amino-acid biosynthesis; L-arginine biosynthesis; N(2)-acetyl-L-ornithine from L-glutamate: step 1/4.</text>
</comment>
<keyword evidence="4 8" id="KW-0028">Amino-acid biosynthesis</keyword>
<dbReference type="InterPro" id="IPR016181">
    <property type="entry name" value="Acyl_CoA_acyltransferase"/>
</dbReference>
<evidence type="ECO:0000256" key="2">
    <source>
        <dbReference type="ARBA" id="ARBA00009145"/>
    </source>
</evidence>
<protein>
    <recommendedName>
        <fullName evidence="8">Amino-acid acetyltransferase</fullName>
        <ecNumber evidence="8">2.3.1.1</ecNumber>
    </recommendedName>
    <alternativeName>
        <fullName evidence="8">N-acetylglutamate synthase</fullName>
        <shortName evidence="8">AGS</shortName>
        <shortName evidence="8">NAGS</shortName>
    </alternativeName>
</protein>
<dbReference type="GO" id="GO:0006526">
    <property type="term" value="P:L-arginine biosynthetic process"/>
    <property type="evidence" value="ECO:0007669"/>
    <property type="project" value="UniProtKB-UniRule"/>
</dbReference>
<dbReference type="NCBIfam" id="TIGR01890">
    <property type="entry name" value="N-Ac-Glu-synth"/>
    <property type="match status" value="1"/>
</dbReference>
<dbReference type="InterPro" id="IPR001048">
    <property type="entry name" value="Asp/Glu/Uridylate_kinase"/>
</dbReference>
<dbReference type="EC" id="2.3.1.1" evidence="8"/>
<dbReference type="EMBL" id="CP012365">
    <property type="protein sequence ID" value="AKX59692.1"/>
    <property type="molecule type" value="Genomic_DNA"/>
</dbReference>
<feature type="domain" description="N-acetyltransferase" evidence="9">
    <location>
        <begin position="287"/>
        <end position="434"/>
    </location>
</feature>
<evidence type="ECO:0000256" key="6">
    <source>
        <dbReference type="ARBA" id="ARBA00023315"/>
    </source>
</evidence>
<dbReference type="GO" id="GO:0005737">
    <property type="term" value="C:cytoplasm"/>
    <property type="evidence" value="ECO:0007669"/>
    <property type="project" value="UniProtKB-SubCell"/>
</dbReference>
<dbReference type="PANTHER" id="PTHR30602">
    <property type="entry name" value="AMINO-ACID ACETYLTRANSFERASE"/>
    <property type="match status" value="1"/>
</dbReference>
<accession>A0A0K1XEV2</accession>
<dbReference type="RefSeq" id="WP_053100864.1">
    <property type="nucleotide sequence ID" value="NZ_CP012365.1"/>
</dbReference>
<keyword evidence="5 8" id="KW-0808">Transferase</keyword>
<dbReference type="Pfam" id="PF00696">
    <property type="entry name" value="AA_kinase"/>
    <property type="match status" value="1"/>
</dbReference>
<dbReference type="PROSITE" id="PS51186">
    <property type="entry name" value="GNAT"/>
    <property type="match status" value="1"/>
</dbReference>
<dbReference type="InterPro" id="IPR036393">
    <property type="entry name" value="AceGlu_kinase-like_sf"/>
</dbReference>
<dbReference type="SUPFAM" id="SSF55729">
    <property type="entry name" value="Acyl-CoA N-acyltransferases (Nat)"/>
    <property type="match status" value="1"/>
</dbReference>
<dbReference type="PIRSF" id="PIRSF000423">
    <property type="entry name" value="ArgA"/>
    <property type="match status" value="1"/>
</dbReference>
<evidence type="ECO:0000256" key="7">
    <source>
        <dbReference type="ARBA" id="ARBA00048372"/>
    </source>
</evidence>
<dbReference type="AlphaFoldDB" id="A0A0K1XEV2"/>
<dbReference type="PANTHER" id="PTHR30602:SF12">
    <property type="entry name" value="AMINO-ACID ACETYLTRANSFERASE NAGS1, CHLOROPLASTIC-RELATED"/>
    <property type="match status" value="1"/>
</dbReference>
<dbReference type="NCBIfam" id="NF003641">
    <property type="entry name" value="PRK05279.1"/>
    <property type="match status" value="1"/>
</dbReference>
<comment type="similarity">
    <text evidence="2 8">Belongs to the acetyltransferase family. ArgA subfamily.</text>
</comment>
<keyword evidence="3 8" id="KW-0055">Arginine biosynthesis</keyword>